<name>A0AAE1QHQ6_9EUCA</name>
<comment type="caution">
    <text evidence="1">The sequence shown here is derived from an EMBL/GenBank/DDBJ whole genome shotgun (WGS) entry which is preliminary data.</text>
</comment>
<dbReference type="Gene3D" id="1.10.340.70">
    <property type="match status" value="1"/>
</dbReference>
<reference evidence="1" key="1">
    <citation type="submission" date="2023-11" db="EMBL/GenBank/DDBJ databases">
        <title>Genome assemblies of two species of porcelain crab, Petrolisthes cinctipes and Petrolisthes manimaculis (Anomura: Porcellanidae).</title>
        <authorList>
            <person name="Angst P."/>
        </authorList>
    </citation>
    <scope>NUCLEOTIDE SEQUENCE</scope>
    <source>
        <strain evidence="1">PB745_02</strain>
        <tissue evidence="1">Gill</tissue>
    </source>
</reference>
<proteinExistence type="predicted"/>
<protein>
    <recommendedName>
        <fullName evidence="3">Integrase zinc-binding domain-containing protein</fullName>
    </recommendedName>
</protein>
<organism evidence="1 2">
    <name type="scientific">Petrolisthes manimaculis</name>
    <dbReference type="NCBI Taxonomy" id="1843537"/>
    <lineage>
        <taxon>Eukaryota</taxon>
        <taxon>Metazoa</taxon>
        <taxon>Ecdysozoa</taxon>
        <taxon>Arthropoda</taxon>
        <taxon>Crustacea</taxon>
        <taxon>Multicrustacea</taxon>
        <taxon>Malacostraca</taxon>
        <taxon>Eumalacostraca</taxon>
        <taxon>Eucarida</taxon>
        <taxon>Decapoda</taxon>
        <taxon>Pleocyemata</taxon>
        <taxon>Anomura</taxon>
        <taxon>Galatheoidea</taxon>
        <taxon>Porcellanidae</taxon>
        <taxon>Petrolisthes</taxon>
    </lineage>
</organism>
<evidence type="ECO:0000313" key="2">
    <source>
        <dbReference type="Proteomes" id="UP001292094"/>
    </source>
</evidence>
<gene>
    <name evidence="1" type="ORF">Pmani_002559</name>
</gene>
<dbReference type="EMBL" id="JAWZYT010000180">
    <property type="protein sequence ID" value="KAK4326956.1"/>
    <property type="molecule type" value="Genomic_DNA"/>
</dbReference>
<keyword evidence="2" id="KW-1185">Reference proteome</keyword>
<dbReference type="AlphaFoldDB" id="A0AAE1QHQ6"/>
<sequence>MDVEKMQEAQQQDVSLLKCRELAKEVHQQSTGKSKLVYTKDLLYRENIETGHRQLLLPSQLRTIVMTIGHESTFGGHLGFGKTRSRLTLLGQGW</sequence>
<accession>A0AAE1QHQ6</accession>
<evidence type="ECO:0008006" key="3">
    <source>
        <dbReference type="Google" id="ProtNLM"/>
    </source>
</evidence>
<dbReference type="Proteomes" id="UP001292094">
    <property type="component" value="Unassembled WGS sequence"/>
</dbReference>
<evidence type="ECO:0000313" key="1">
    <source>
        <dbReference type="EMBL" id="KAK4326956.1"/>
    </source>
</evidence>